<evidence type="ECO:0000313" key="10">
    <source>
        <dbReference type="Proteomes" id="UP000095544"/>
    </source>
</evidence>
<evidence type="ECO:0000256" key="3">
    <source>
        <dbReference type="ARBA" id="ARBA00022475"/>
    </source>
</evidence>
<name>A0A174H4L6_9FIRM</name>
<evidence type="ECO:0000256" key="6">
    <source>
        <dbReference type="ARBA" id="ARBA00022989"/>
    </source>
</evidence>
<evidence type="ECO:0000256" key="8">
    <source>
        <dbReference type="SAM" id="Phobius"/>
    </source>
</evidence>
<dbReference type="GO" id="GO:0022857">
    <property type="term" value="F:transmembrane transporter activity"/>
    <property type="evidence" value="ECO:0007669"/>
    <property type="project" value="InterPro"/>
</dbReference>
<keyword evidence="6 8" id="KW-1133">Transmembrane helix</keyword>
<comment type="subcellular location">
    <subcellularLocation>
        <location evidence="1">Cell membrane</location>
        <topology evidence="1">Multi-pass membrane protein</topology>
    </subcellularLocation>
</comment>
<dbReference type="EMBL" id="CYZU01000028">
    <property type="protein sequence ID" value="CUO68158.1"/>
    <property type="molecule type" value="Genomic_DNA"/>
</dbReference>
<feature type="transmembrane region" description="Helical" evidence="8">
    <location>
        <begin position="77"/>
        <end position="94"/>
    </location>
</feature>
<sequence length="329" mass="34825">MGEQAKVQNKESINKFTSTSEFGVIIALALLCIAMSFLSPYFLKSSNIINILYQVSQYAILAIGMGFVILTGGIDLSVGYTVGICGCMLASMISKGSNMWLTFIGVLLMGVFIGAVNGVLVTYMKLAPFIVTLGTGKIMQGLILLITNGMPISVNTPLNWLGNGKVGQIPVAVIIMALVIIIGTVFSKYTLSGRNIYAVGNNERSAKISGIKVERIKVLVYVIQGFLAALCGVIATGKLRSADSQLGNGYEMDVIAAVVIGGFSMSGGEGKIWSVMVGAAIMGVLKNAFVLLGLPSYWQTASIGIVIIIAVSIDPVKAFFKQRKINKGI</sequence>
<keyword evidence="2" id="KW-0813">Transport</keyword>
<feature type="transmembrane region" description="Helical" evidence="8">
    <location>
        <begin position="218"/>
        <end position="237"/>
    </location>
</feature>
<keyword evidence="3" id="KW-1003">Cell membrane</keyword>
<dbReference type="OrthoDB" id="9789111at2"/>
<feature type="transmembrane region" description="Helical" evidence="8">
    <location>
        <begin position="100"/>
        <end position="120"/>
    </location>
</feature>
<dbReference type="AlphaFoldDB" id="A0A174H4L6"/>
<organism evidence="9 10">
    <name type="scientific">Faecalicatena contorta</name>
    <dbReference type="NCBI Taxonomy" id="39482"/>
    <lineage>
        <taxon>Bacteria</taxon>
        <taxon>Bacillati</taxon>
        <taxon>Bacillota</taxon>
        <taxon>Clostridia</taxon>
        <taxon>Lachnospirales</taxon>
        <taxon>Lachnospiraceae</taxon>
        <taxon>Faecalicatena</taxon>
    </lineage>
</organism>
<dbReference type="PANTHER" id="PTHR32196:SF21">
    <property type="entry name" value="ABC TRANSPORTER PERMEASE PROTEIN YPHD-RELATED"/>
    <property type="match status" value="1"/>
</dbReference>
<feature type="transmembrane region" description="Helical" evidence="8">
    <location>
        <begin position="300"/>
        <end position="320"/>
    </location>
</feature>
<dbReference type="STRING" id="39482.ERS852491_02951"/>
<dbReference type="RefSeq" id="WP_055153907.1">
    <property type="nucleotide sequence ID" value="NZ_CYZU01000028.1"/>
</dbReference>
<dbReference type="Proteomes" id="UP000095544">
    <property type="component" value="Unassembled WGS sequence"/>
</dbReference>
<evidence type="ECO:0000313" key="9">
    <source>
        <dbReference type="EMBL" id="CUO68158.1"/>
    </source>
</evidence>
<dbReference type="Pfam" id="PF02653">
    <property type="entry name" value="BPD_transp_2"/>
    <property type="match status" value="1"/>
</dbReference>
<dbReference type="CDD" id="cd06579">
    <property type="entry name" value="TM_PBP1_transp_AraH_like"/>
    <property type="match status" value="1"/>
</dbReference>
<evidence type="ECO:0000256" key="2">
    <source>
        <dbReference type="ARBA" id="ARBA00022448"/>
    </source>
</evidence>
<feature type="transmembrane region" description="Helical" evidence="8">
    <location>
        <begin position="21"/>
        <end position="42"/>
    </location>
</feature>
<evidence type="ECO:0000256" key="4">
    <source>
        <dbReference type="ARBA" id="ARBA00022519"/>
    </source>
</evidence>
<accession>A0A174H4L6</accession>
<proteinExistence type="predicted"/>
<feature type="transmembrane region" description="Helical" evidence="8">
    <location>
        <begin position="127"/>
        <end position="146"/>
    </location>
</feature>
<reference evidence="9 10" key="1">
    <citation type="submission" date="2015-09" db="EMBL/GenBank/DDBJ databases">
        <authorList>
            <consortium name="Pathogen Informatics"/>
        </authorList>
    </citation>
    <scope>NUCLEOTIDE SEQUENCE [LARGE SCALE GENOMIC DNA]</scope>
    <source>
        <strain evidence="9 10">2789STDY5834876</strain>
    </source>
</reference>
<keyword evidence="4" id="KW-0997">Cell inner membrane</keyword>
<protein>
    <submittedName>
        <fullName evidence="9">Ribose transport system permease protein rbsC</fullName>
    </submittedName>
</protein>
<feature type="transmembrane region" description="Helical" evidence="8">
    <location>
        <begin position="48"/>
        <end position="70"/>
    </location>
</feature>
<dbReference type="InterPro" id="IPR001851">
    <property type="entry name" value="ABC_transp_permease"/>
</dbReference>
<evidence type="ECO:0000256" key="7">
    <source>
        <dbReference type="ARBA" id="ARBA00023136"/>
    </source>
</evidence>
<dbReference type="PANTHER" id="PTHR32196">
    <property type="entry name" value="ABC TRANSPORTER PERMEASE PROTEIN YPHD-RELATED-RELATED"/>
    <property type="match status" value="1"/>
</dbReference>
<dbReference type="GO" id="GO:0005886">
    <property type="term" value="C:plasma membrane"/>
    <property type="evidence" value="ECO:0007669"/>
    <property type="project" value="UniProtKB-SubCell"/>
</dbReference>
<feature type="transmembrane region" description="Helical" evidence="8">
    <location>
        <begin position="166"/>
        <end position="186"/>
    </location>
</feature>
<keyword evidence="5 8" id="KW-0812">Transmembrane</keyword>
<gene>
    <name evidence="9" type="primary">rbsC_14</name>
    <name evidence="9" type="ORF">ERS852491_02951</name>
</gene>
<evidence type="ECO:0000256" key="5">
    <source>
        <dbReference type="ARBA" id="ARBA00022692"/>
    </source>
</evidence>
<keyword evidence="7 8" id="KW-0472">Membrane</keyword>
<evidence type="ECO:0000256" key="1">
    <source>
        <dbReference type="ARBA" id="ARBA00004651"/>
    </source>
</evidence>